<dbReference type="InterPro" id="IPR036638">
    <property type="entry name" value="HLH_DNA-bd_sf"/>
</dbReference>
<proteinExistence type="predicted"/>
<dbReference type="SMART" id="SM00353">
    <property type="entry name" value="HLH"/>
    <property type="match status" value="1"/>
</dbReference>
<evidence type="ECO:0000259" key="2">
    <source>
        <dbReference type="PROSITE" id="PS50888"/>
    </source>
</evidence>
<dbReference type="Proteomes" id="UP001139887">
    <property type="component" value="Unassembled WGS sequence"/>
</dbReference>
<gene>
    <name evidence="3" type="ORF">IWW36_002106</name>
</gene>
<feature type="region of interest" description="Disordered" evidence="1">
    <location>
        <begin position="393"/>
        <end position="414"/>
    </location>
</feature>
<dbReference type="PANTHER" id="PTHR47336">
    <property type="entry name" value="TRANSCRIPTION FACTOR HMS1-RELATED"/>
    <property type="match status" value="1"/>
</dbReference>
<feature type="domain" description="BHLH" evidence="2">
    <location>
        <begin position="273"/>
        <end position="354"/>
    </location>
</feature>
<keyword evidence="4" id="KW-1185">Reference proteome</keyword>
<dbReference type="InterPro" id="IPR052099">
    <property type="entry name" value="Regulatory_TF_Diverse"/>
</dbReference>
<reference evidence="3" key="1">
    <citation type="submission" date="2022-07" db="EMBL/GenBank/DDBJ databases">
        <title>Phylogenomic reconstructions and comparative analyses of Kickxellomycotina fungi.</title>
        <authorList>
            <person name="Reynolds N.K."/>
            <person name="Stajich J.E."/>
            <person name="Barry K."/>
            <person name="Grigoriev I.V."/>
            <person name="Crous P."/>
            <person name="Smith M.E."/>
        </authorList>
    </citation>
    <scope>NUCLEOTIDE SEQUENCE</scope>
    <source>
        <strain evidence="3">NRRL 1566</strain>
    </source>
</reference>
<dbReference type="AlphaFoldDB" id="A0A9W8IE30"/>
<evidence type="ECO:0000313" key="3">
    <source>
        <dbReference type="EMBL" id="KAJ2850149.1"/>
    </source>
</evidence>
<name>A0A9W8IE30_9FUNG</name>
<dbReference type="OrthoDB" id="2133190at2759"/>
<organism evidence="3 4">
    <name type="scientific">Coemansia brasiliensis</name>
    <dbReference type="NCBI Taxonomy" id="2650707"/>
    <lineage>
        <taxon>Eukaryota</taxon>
        <taxon>Fungi</taxon>
        <taxon>Fungi incertae sedis</taxon>
        <taxon>Zoopagomycota</taxon>
        <taxon>Kickxellomycotina</taxon>
        <taxon>Kickxellomycetes</taxon>
        <taxon>Kickxellales</taxon>
        <taxon>Kickxellaceae</taxon>
        <taxon>Coemansia</taxon>
    </lineage>
</organism>
<accession>A0A9W8IE30</accession>
<sequence length="414" mass="44409">MSRFPVGTSQFQADEHIDALNTFLGITPSTSQQQAALTSDQDMAAFLVSSAYSNASPIEATAFESPMMLNSIGITPFQSLQMTDIGADAASAVAGLTSTPQVCTSGANVESPLATSDFSSALYSQQLAGIDEASLATILGTQTQAPFPASSASFDLGLASAATQAEGTNQLANSKVLGKRKLDDAEGLMPAPTGVPLSKRVSMPASFGANLNVIGSVSLPTGISMQRIASYHPGSSSFDTVDPSMSLVSNTLPIGRVKTTSAATTTSQPTQYQRKVAHNAIERRYRNNINDRIRDLRESVPALQHIRPKKKTNARDVYSDDDEESSSHVDGVEAATKLNKATILGKSTEYIYYLRRTNDLLKRESMYLQEIIRKLPEGENIIQQLLKKAKEDSAKATVSLHMPESALQPRKKRS</sequence>
<dbReference type="EMBL" id="JANBUW010000042">
    <property type="protein sequence ID" value="KAJ2850149.1"/>
    <property type="molecule type" value="Genomic_DNA"/>
</dbReference>
<dbReference type="GO" id="GO:0046983">
    <property type="term" value="F:protein dimerization activity"/>
    <property type="evidence" value="ECO:0007669"/>
    <property type="project" value="InterPro"/>
</dbReference>
<dbReference type="PROSITE" id="PS50888">
    <property type="entry name" value="BHLH"/>
    <property type="match status" value="1"/>
</dbReference>
<evidence type="ECO:0000256" key="1">
    <source>
        <dbReference type="SAM" id="MobiDB-lite"/>
    </source>
</evidence>
<dbReference type="SUPFAM" id="SSF47459">
    <property type="entry name" value="HLH, helix-loop-helix DNA-binding domain"/>
    <property type="match status" value="1"/>
</dbReference>
<dbReference type="InterPro" id="IPR011598">
    <property type="entry name" value="bHLH_dom"/>
</dbReference>
<dbReference type="Pfam" id="PF00010">
    <property type="entry name" value="HLH"/>
    <property type="match status" value="1"/>
</dbReference>
<dbReference type="Gene3D" id="4.10.280.10">
    <property type="entry name" value="Helix-loop-helix DNA-binding domain"/>
    <property type="match status" value="1"/>
</dbReference>
<protein>
    <recommendedName>
        <fullName evidence="2">BHLH domain-containing protein</fullName>
    </recommendedName>
</protein>
<comment type="caution">
    <text evidence="3">The sequence shown here is derived from an EMBL/GenBank/DDBJ whole genome shotgun (WGS) entry which is preliminary data.</text>
</comment>
<evidence type="ECO:0000313" key="4">
    <source>
        <dbReference type="Proteomes" id="UP001139887"/>
    </source>
</evidence>
<dbReference type="PANTHER" id="PTHR47336:SF2">
    <property type="entry name" value="TRANSCRIPTION FACTOR HMS1-RELATED"/>
    <property type="match status" value="1"/>
</dbReference>
<feature type="region of interest" description="Disordered" evidence="1">
    <location>
        <begin position="305"/>
        <end position="330"/>
    </location>
</feature>